<dbReference type="STRING" id="1121421.SAMN02745123_00952"/>
<name>A0A1M6QBZ0_9FIRM</name>
<keyword evidence="1" id="KW-1133">Transmembrane helix</keyword>
<dbReference type="EMBL" id="FRAR01000008">
    <property type="protein sequence ID" value="SHK17688.1"/>
    <property type="molecule type" value="Genomic_DNA"/>
</dbReference>
<evidence type="ECO:0000313" key="3">
    <source>
        <dbReference type="Proteomes" id="UP000183997"/>
    </source>
</evidence>
<keyword evidence="1" id="KW-0812">Transmembrane</keyword>
<reference evidence="3" key="1">
    <citation type="submission" date="2016-11" db="EMBL/GenBank/DDBJ databases">
        <authorList>
            <person name="Varghese N."/>
            <person name="Submissions S."/>
        </authorList>
    </citation>
    <scope>NUCLEOTIDE SEQUENCE [LARGE SCALE GENOMIC DNA]</scope>
    <source>
        <strain evidence="3">DSM 10349</strain>
    </source>
</reference>
<sequence length="167" mass="19656">MHYAFFYALTFVFIGWRGSTKYLKESYPYLVKKMIWIFLAFLLFIVPAVTEHAKNMYYSFQDGIRAVEYHPRNSSCDVDPEEQKQKISGTINVTNHSQEELKVSVKLIDKEYFAEDLVLKNDQNQNIFTLQPKQEKYLHFNFYIDKNQSKIEGGSMTGPEIKLIEQS</sequence>
<dbReference type="OrthoDB" id="2936579at2"/>
<evidence type="ECO:0000256" key="1">
    <source>
        <dbReference type="SAM" id="Phobius"/>
    </source>
</evidence>
<dbReference type="Proteomes" id="UP000183997">
    <property type="component" value="Unassembled WGS sequence"/>
</dbReference>
<dbReference type="RefSeq" id="WP_139257245.1">
    <property type="nucleotide sequence ID" value="NZ_FRAR01000008.1"/>
</dbReference>
<accession>A0A1M6QBZ0</accession>
<evidence type="ECO:0000313" key="2">
    <source>
        <dbReference type="EMBL" id="SHK17688.1"/>
    </source>
</evidence>
<dbReference type="AlphaFoldDB" id="A0A1M6QBZ0"/>
<keyword evidence="1" id="KW-0472">Membrane</keyword>
<proteinExistence type="predicted"/>
<keyword evidence="3" id="KW-1185">Reference proteome</keyword>
<feature type="transmembrane region" description="Helical" evidence="1">
    <location>
        <begin position="30"/>
        <end position="49"/>
    </location>
</feature>
<protein>
    <submittedName>
        <fullName evidence="2">Uncharacterized protein</fullName>
    </submittedName>
</protein>
<organism evidence="2 3">
    <name type="scientific">Desulforamulus aeronauticus DSM 10349</name>
    <dbReference type="NCBI Taxonomy" id="1121421"/>
    <lineage>
        <taxon>Bacteria</taxon>
        <taxon>Bacillati</taxon>
        <taxon>Bacillota</taxon>
        <taxon>Clostridia</taxon>
        <taxon>Eubacteriales</taxon>
        <taxon>Peptococcaceae</taxon>
        <taxon>Desulforamulus</taxon>
    </lineage>
</organism>
<gene>
    <name evidence="2" type="ORF">SAMN02745123_00952</name>
</gene>